<dbReference type="EMBL" id="BNAT01000007">
    <property type="protein sequence ID" value="GHH86729.1"/>
    <property type="molecule type" value="Genomic_DNA"/>
</dbReference>
<keyword evidence="1" id="KW-0472">Membrane</keyword>
<gene>
    <name evidence="2" type="ORF">GCM10017771_24980</name>
</gene>
<evidence type="ECO:0000313" key="3">
    <source>
        <dbReference type="Proteomes" id="UP000603227"/>
    </source>
</evidence>
<dbReference type="AlphaFoldDB" id="A0A919GLW9"/>
<dbReference type="RefSeq" id="WP_189782501.1">
    <property type="nucleotide sequence ID" value="NZ_BNAT01000007.1"/>
</dbReference>
<reference evidence="2" key="2">
    <citation type="submission" date="2020-09" db="EMBL/GenBank/DDBJ databases">
        <authorList>
            <person name="Sun Q."/>
            <person name="Zhou Y."/>
        </authorList>
    </citation>
    <scope>NUCLEOTIDE SEQUENCE</scope>
    <source>
        <strain evidence="2">CGMCC 4.7403</strain>
    </source>
</reference>
<keyword evidence="3" id="KW-1185">Reference proteome</keyword>
<reference evidence="2" key="1">
    <citation type="journal article" date="2014" name="Int. J. Syst. Evol. Microbiol.">
        <title>Complete genome sequence of Corynebacterium casei LMG S-19264T (=DSM 44701T), isolated from a smear-ripened cheese.</title>
        <authorList>
            <consortium name="US DOE Joint Genome Institute (JGI-PGF)"/>
            <person name="Walter F."/>
            <person name="Albersmeier A."/>
            <person name="Kalinowski J."/>
            <person name="Ruckert C."/>
        </authorList>
    </citation>
    <scope>NUCLEOTIDE SEQUENCE</scope>
    <source>
        <strain evidence="2">CGMCC 4.7403</strain>
    </source>
</reference>
<organism evidence="2 3">
    <name type="scientific">Streptomyces capitiformicae</name>
    <dbReference type="NCBI Taxonomy" id="2014920"/>
    <lineage>
        <taxon>Bacteria</taxon>
        <taxon>Bacillati</taxon>
        <taxon>Actinomycetota</taxon>
        <taxon>Actinomycetes</taxon>
        <taxon>Kitasatosporales</taxon>
        <taxon>Streptomycetaceae</taxon>
        <taxon>Streptomyces</taxon>
    </lineage>
</organism>
<dbReference type="Proteomes" id="UP000603227">
    <property type="component" value="Unassembled WGS sequence"/>
</dbReference>
<comment type="caution">
    <text evidence="2">The sequence shown here is derived from an EMBL/GenBank/DDBJ whole genome shotgun (WGS) entry which is preliminary data.</text>
</comment>
<feature type="transmembrane region" description="Helical" evidence="1">
    <location>
        <begin position="73"/>
        <end position="93"/>
    </location>
</feature>
<feature type="transmembrane region" description="Helical" evidence="1">
    <location>
        <begin position="45"/>
        <end position="67"/>
    </location>
</feature>
<protein>
    <submittedName>
        <fullName evidence="2">Uncharacterized protein</fullName>
    </submittedName>
</protein>
<keyword evidence="1" id="KW-1133">Transmembrane helix</keyword>
<keyword evidence="1" id="KW-0812">Transmembrane</keyword>
<accession>A0A919GLW9</accession>
<proteinExistence type="predicted"/>
<evidence type="ECO:0000313" key="2">
    <source>
        <dbReference type="EMBL" id="GHH86729.1"/>
    </source>
</evidence>
<name>A0A919GLW9_9ACTN</name>
<evidence type="ECO:0000256" key="1">
    <source>
        <dbReference type="SAM" id="Phobius"/>
    </source>
</evidence>
<sequence>MPESMEGVSPEDWERLVAHEYEYRAALDEAHRRVRAELDRPRERYLSHLGVTVVGSFVFGVITVSLFALGFGWWSLLPVALVVPSLVLAVHFARRILRPEATDGSPPGRAD</sequence>